<reference evidence="2" key="1">
    <citation type="submission" date="2022-07" db="EMBL/GenBank/DDBJ databases">
        <title>Phylogenomic reconstructions and comparative analyses of Kickxellomycotina fungi.</title>
        <authorList>
            <person name="Reynolds N.K."/>
            <person name="Stajich J.E."/>
            <person name="Barry K."/>
            <person name="Grigoriev I.V."/>
            <person name="Crous P."/>
            <person name="Smith M.E."/>
        </authorList>
    </citation>
    <scope>NUCLEOTIDE SEQUENCE</scope>
    <source>
        <strain evidence="2">IMI 214461</strain>
    </source>
</reference>
<name>A0A9W8EIK3_9FUNG</name>
<accession>A0A9W8EIK3</accession>
<organism evidence="2 3">
    <name type="scientific">Coemansia thaxteri</name>
    <dbReference type="NCBI Taxonomy" id="2663907"/>
    <lineage>
        <taxon>Eukaryota</taxon>
        <taxon>Fungi</taxon>
        <taxon>Fungi incertae sedis</taxon>
        <taxon>Zoopagomycota</taxon>
        <taxon>Kickxellomycotina</taxon>
        <taxon>Kickxellomycetes</taxon>
        <taxon>Kickxellales</taxon>
        <taxon>Kickxellaceae</taxon>
        <taxon>Coemansia</taxon>
    </lineage>
</organism>
<gene>
    <name evidence="2" type="ORF">H4R26_002325</name>
</gene>
<evidence type="ECO:0000256" key="1">
    <source>
        <dbReference type="SAM" id="MobiDB-lite"/>
    </source>
</evidence>
<feature type="region of interest" description="Disordered" evidence="1">
    <location>
        <begin position="309"/>
        <end position="343"/>
    </location>
</feature>
<dbReference type="Proteomes" id="UP001150907">
    <property type="component" value="Unassembled WGS sequence"/>
</dbReference>
<evidence type="ECO:0000313" key="3">
    <source>
        <dbReference type="Proteomes" id="UP001150907"/>
    </source>
</evidence>
<comment type="caution">
    <text evidence="2">The sequence shown here is derived from an EMBL/GenBank/DDBJ whole genome shotgun (WGS) entry which is preliminary data.</text>
</comment>
<dbReference type="OrthoDB" id="5531344at2759"/>
<keyword evidence="3" id="KW-1185">Reference proteome</keyword>
<evidence type="ECO:0000313" key="2">
    <source>
        <dbReference type="EMBL" id="KAJ2004765.1"/>
    </source>
</evidence>
<dbReference type="EMBL" id="JANBQF010000135">
    <property type="protein sequence ID" value="KAJ2004765.1"/>
    <property type="molecule type" value="Genomic_DNA"/>
</dbReference>
<protein>
    <submittedName>
        <fullName evidence="2">Uncharacterized protein</fullName>
    </submittedName>
</protein>
<sequence length="395" mass="42820">MVLDAQWAAPLETFFQRTELFQCLRALQLEAVVFAPAVRGDLYDSLRSLAEDIQAFVAAKQQLAPLDPNALPESSMDVDFAASASPMEGGDTRLSKVPQLAEKHKAIMLDAVQVTLTKDQTQQAMDEFVGRQRKEIDRNNQEEFLIPASGRDSTCARIDAKGANHGVQVQLDATFSGSGALERSRAAQASTVSSSNAVSTHSKPLEGLFERVESLSEHLNVRFVPAKASIYSKVSALEDRVMMLEREFPPWSAQHFNQPGRNYNQPPPETVYRILSTSDPAASPAASLAASTPATAPTSVISKPVPVALPRPVGRGRPKLPDFISARTKSTPRRRKIGASVNTPLDSTGKPIFHICGRGVNSSLTRSVLAQLQSKQDPARPNPNHAGDTATDYDQ</sequence>
<proteinExistence type="predicted"/>
<feature type="region of interest" description="Disordered" evidence="1">
    <location>
        <begin position="371"/>
        <end position="395"/>
    </location>
</feature>
<dbReference type="AlphaFoldDB" id="A0A9W8EIK3"/>